<name>A0A3B1C344_9ZZZZ</name>
<dbReference type="InterPro" id="IPR036249">
    <property type="entry name" value="Thioredoxin-like_sf"/>
</dbReference>
<accession>A0A3B1C344</accession>
<sequence>MKKLISSLSLILLLGLAAVSAQNSKSIKADQTAGSKEAALENQAANDVHVFYFHATRRCATCQAVEAVSKEAIKEYYGDKVNFESINREEEKDNPLVKKYKISGQTLLIIHGDKKVDLTNDAFLNARTNPDKFKSKLKSTIDSMM</sequence>
<evidence type="ECO:0008006" key="2">
    <source>
        <dbReference type="Google" id="ProtNLM"/>
    </source>
</evidence>
<protein>
    <recommendedName>
        <fullName evidence="2">Thioredoxin domain-containing protein</fullName>
    </recommendedName>
</protein>
<dbReference type="SUPFAM" id="SSF52833">
    <property type="entry name" value="Thioredoxin-like"/>
    <property type="match status" value="1"/>
</dbReference>
<dbReference type="AlphaFoldDB" id="A0A3B1C344"/>
<dbReference type="NCBIfam" id="NF040494">
    <property type="entry name" value="nitrored_ArsF"/>
    <property type="match status" value="1"/>
</dbReference>
<reference evidence="1" key="1">
    <citation type="submission" date="2018-06" db="EMBL/GenBank/DDBJ databases">
        <authorList>
            <person name="Zhirakovskaya E."/>
        </authorList>
    </citation>
    <scope>NUCLEOTIDE SEQUENCE</scope>
</reference>
<evidence type="ECO:0000313" key="1">
    <source>
        <dbReference type="EMBL" id="VAX18444.1"/>
    </source>
</evidence>
<organism evidence="1">
    <name type="scientific">hydrothermal vent metagenome</name>
    <dbReference type="NCBI Taxonomy" id="652676"/>
    <lineage>
        <taxon>unclassified sequences</taxon>
        <taxon>metagenomes</taxon>
        <taxon>ecological metagenomes</taxon>
    </lineage>
</organism>
<dbReference type="Gene3D" id="3.40.30.10">
    <property type="entry name" value="Glutaredoxin"/>
    <property type="match status" value="1"/>
</dbReference>
<dbReference type="EMBL" id="UOGD01000102">
    <property type="protein sequence ID" value="VAX18444.1"/>
    <property type="molecule type" value="Genomic_DNA"/>
</dbReference>
<dbReference type="InterPro" id="IPR047698">
    <property type="entry name" value="ArsF-like"/>
</dbReference>
<proteinExistence type="predicted"/>
<gene>
    <name evidence="1" type="ORF">MNBD_IGNAVI01-2643</name>
</gene>